<comment type="caution">
    <text evidence="2">The sequence shown here is derived from an EMBL/GenBank/DDBJ whole genome shotgun (WGS) entry which is preliminary data.</text>
</comment>
<dbReference type="Pfam" id="PF17641">
    <property type="entry name" value="ASPRs"/>
    <property type="match status" value="1"/>
</dbReference>
<dbReference type="InterPro" id="IPR035109">
    <property type="entry name" value="ASPR"/>
</dbReference>
<sequence length="150" mass="17152">MNASTITILAGLSLLFITTLTNKQVEEIPTSCTRVAGKNHIKPTLRGALHIIMKKKSKFFRKYDCLLEKQAEVILNNNFKLKDDRVGCDGQSPLIREYERNKTGNGRKHKIFSEGIKEWMKEFNKTKCFGIYGCSLKELNTSFHFACAFL</sequence>
<reference evidence="2 3" key="1">
    <citation type="submission" date="2023-08" db="EMBL/GenBank/DDBJ databases">
        <title>A Necator americanus chromosomal reference genome.</title>
        <authorList>
            <person name="Ilik V."/>
            <person name="Petrzelkova K.J."/>
            <person name="Pardy F."/>
            <person name="Fuh T."/>
            <person name="Niatou-Singa F.S."/>
            <person name="Gouil Q."/>
            <person name="Baker L."/>
            <person name="Ritchie M.E."/>
            <person name="Jex A.R."/>
            <person name="Gazzola D."/>
            <person name="Li H."/>
            <person name="Toshio Fujiwara R."/>
            <person name="Zhan B."/>
            <person name="Aroian R.V."/>
            <person name="Pafco B."/>
            <person name="Schwarz E.M."/>
        </authorList>
    </citation>
    <scope>NUCLEOTIDE SEQUENCE [LARGE SCALE GENOMIC DNA]</scope>
    <source>
        <strain evidence="2 3">Aroian</strain>
        <tissue evidence="2">Whole animal</tissue>
    </source>
</reference>
<organism evidence="2 3">
    <name type="scientific">Necator americanus</name>
    <name type="common">Human hookworm</name>
    <dbReference type="NCBI Taxonomy" id="51031"/>
    <lineage>
        <taxon>Eukaryota</taxon>
        <taxon>Metazoa</taxon>
        <taxon>Ecdysozoa</taxon>
        <taxon>Nematoda</taxon>
        <taxon>Chromadorea</taxon>
        <taxon>Rhabditida</taxon>
        <taxon>Rhabditina</taxon>
        <taxon>Rhabditomorpha</taxon>
        <taxon>Strongyloidea</taxon>
        <taxon>Ancylostomatidae</taxon>
        <taxon>Bunostominae</taxon>
        <taxon>Necator</taxon>
    </lineage>
</organism>
<evidence type="ECO:0000313" key="2">
    <source>
        <dbReference type="EMBL" id="KAK6760580.1"/>
    </source>
</evidence>
<dbReference type="EMBL" id="JAVFWL010000006">
    <property type="protein sequence ID" value="KAK6760580.1"/>
    <property type="molecule type" value="Genomic_DNA"/>
</dbReference>
<protein>
    <recommendedName>
        <fullName evidence="4">SCP domain-containing protein</fullName>
    </recommendedName>
</protein>
<keyword evidence="1" id="KW-0732">Signal</keyword>
<dbReference type="Proteomes" id="UP001303046">
    <property type="component" value="Unassembled WGS sequence"/>
</dbReference>
<feature type="signal peptide" evidence="1">
    <location>
        <begin position="1"/>
        <end position="23"/>
    </location>
</feature>
<proteinExistence type="predicted"/>
<evidence type="ECO:0008006" key="4">
    <source>
        <dbReference type="Google" id="ProtNLM"/>
    </source>
</evidence>
<evidence type="ECO:0000256" key="1">
    <source>
        <dbReference type="SAM" id="SignalP"/>
    </source>
</evidence>
<gene>
    <name evidence="2" type="primary">Necator_chrX.g22039</name>
    <name evidence="2" type="ORF">RB195_021878</name>
</gene>
<keyword evidence="3" id="KW-1185">Reference proteome</keyword>
<evidence type="ECO:0000313" key="3">
    <source>
        <dbReference type="Proteomes" id="UP001303046"/>
    </source>
</evidence>
<accession>A0ABR1ED31</accession>
<name>A0ABR1ED31_NECAM</name>
<feature type="chain" id="PRO_5047167579" description="SCP domain-containing protein" evidence="1">
    <location>
        <begin position="24"/>
        <end position="150"/>
    </location>
</feature>